<comment type="caution">
    <text evidence="3">The sequence shown here is derived from an EMBL/GenBank/DDBJ whole genome shotgun (WGS) entry which is preliminary data.</text>
</comment>
<sequence length="390" mass="44450">MMRISLPVDPGAKTRGEVATLQLVRRKTDVPIPKVIAYDDTSSSEIGFEWILMELMPGRPAYYRWRRMTMPQKETLVSRVADFQAQLFRCGPSSSGPLSSSRGGFRSIGTLTTSETSLSSPGPIVSKIFFEGPHFHYTVPRGPFSSSHDWLRSHLMIIIKEHTTALSNADAADREYAEGVLRVTRKLLRLLPKIFPSHIHPPERTVLWHDELSLMNLMVDDAGRITAVIDWECVSTMPRWVASQMPEFLRGTRREEKPDRSRYTDVSETGSSDFSTSDGGGEDGLGDSLDNEGKTELYWIHLMEYEQTQLRKVYAARMRHLRPEWDVEVAEGHLKVDFLEAVTKCGGGFYLRRIEQWVDAVERKEFQVGLSEVLRVGIRKEKTDKDKMKI</sequence>
<protein>
    <submittedName>
        <fullName evidence="3">Phosphotransferase enzyme family-domain-containing protein</fullName>
    </submittedName>
</protein>
<dbReference type="PANTHER" id="PTHR21310:SF13">
    <property type="entry name" value="AMINOGLYCOSIDE PHOSPHOTRANSFERASE DOMAIN-CONTAINING PROTEIN"/>
    <property type="match status" value="1"/>
</dbReference>
<proteinExistence type="predicted"/>
<feature type="compositionally biased region" description="Basic and acidic residues" evidence="1">
    <location>
        <begin position="251"/>
        <end position="265"/>
    </location>
</feature>
<accession>A0AAV9GBM2</accession>
<dbReference type="EMBL" id="MU865965">
    <property type="protein sequence ID" value="KAK4445488.1"/>
    <property type="molecule type" value="Genomic_DNA"/>
</dbReference>
<evidence type="ECO:0000256" key="1">
    <source>
        <dbReference type="SAM" id="MobiDB-lite"/>
    </source>
</evidence>
<dbReference type="InterPro" id="IPR051678">
    <property type="entry name" value="AGP_Transferase"/>
</dbReference>
<feature type="compositionally biased region" description="Low complexity" evidence="1">
    <location>
        <begin position="267"/>
        <end position="277"/>
    </location>
</feature>
<keyword evidence="4" id="KW-1185">Reference proteome</keyword>
<dbReference type="InterPro" id="IPR002575">
    <property type="entry name" value="Aminoglycoside_PTrfase"/>
</dbReference>
<feature type="non-terminal residue" evidence="3">
    <location>
        <position position="1"/>
    </location>
</feature>
<reference evidence="3" key="1">
    <citation type="journal article" date="2023" name="Mol. Phylogenet. Evol.">
        <title>Genome-scale phylogeny and comparative genomics of the fungal order Sordariales.</title>
        <authorList>
            <person name="Hensen N."/>
            <person name="Bonometti L."/>
            <person name="Westerberg I."/>
            <person name="Brannstrom I.O."/>
            <person name="Guillou S."/>
            <person name="Cros-Aarteil S."/>
            <person name="Calhoun S."/>
            <person name="Haridas S."/>
            <person name="Kuo A."/>
            <person name="Mondo S."/>
            <person name="Pangilinan J."/>
            <person name="Riley R."/>
            <person name="LaButti K."/>
            <person name="Andreopoulos B."/>
            <person name="Lipzen A."/>
            <person name="Chen C."/>
            <person name="Yan M."/>
            <person name="Daum C."/>
            <person name="Ng V."/>
            <person name="Clum A."/>
            <person name="Steindorff A."/>
            <person name="Ohm R.A."/>
            <person name="Martin F."/>
            <person name="Silar P."/>
            <person name="Natvig D.O."/>
            <person name="Lalanne C."/>
            <person name="Gautier V."/>
            <person name="Ament-Velasquez S.L."/>
            <person name="Kruys A."/>
            <person name="Hutchinson M.I."/>
            <person name="Powell A.J."/>
            <person name="Barry K."/>
            <person name="Miller A.N."/>
            <person name="Grigoriev I.V."/>
            <person name="Debuchy R."/>
            <person name="Gladieux P."/>
            <person name="Hiltunen Thoren M."/>
            <person name="Johannesson H."/>
        </authorList>
    </citation>
    <scope>NUCLEOTIDE SEQUENCE</scope>
    <source>
        <strain evidence="3">PSN243</strain>
    </source>
</reference>
<dbReference type="InterPro" id="IPR011009">
    <property type="entry name" value="Kinase-like_dom_sf"/>
</dbReference>
<name>A0AAV9GBM2_9PEZI</name>
<dbReference type="Proteomes" id="UP001321760">
    <property type="component" value="Unassembled WGS sequence"/>
</dbReference>
<dbReference type="Pfam" id="PF01636">
    <property type="entry name" value="APH"/>
    <property type="match status" value="1"/>
</dbReference>
<gene>
    <name evidence="3" type="ORF">QBC34DRAFT_413271</name>
</gene>
<organism evidence="3 4">
    <name type="scientific">Podospora aff. communis PSN243</name>
    <dbReference type="NCBI Taxonomy" id="3040156"/>
    <lineage>
        <taxon>Eukaryota</taxon>
        <taxon>Fungi</taxon>
        <taxon>Dikarya</taxon>
        <taxon>Ascomycota</taxon>
        <taxon>Pezizomycotina</taxon>
        <taxon>Sordariomycetes</taxon>
        <taxon>Sordariomycetidae</taxon>
        <taxon>Sordariales</taxon>
        <taxon>Podosporaceae</taxon>
        <taxon>Podospora</taxon>
    </lineage>
</organism>
<evidence type="ECO:0000313" key="4">
    <source>
        <dbReference type="Proteomes" id="UP001321760"/>
    </source>
</evidence>
<dbReference type="SUPFAM" id="SSF56112">
    <property type="entry name" value="Protein kinase-like (PK-like)"/>
    <property type="match status" value="1"/>
</dbReference>
<feature type="domain" description="Aminoglycoside phosphotransferase" evidence="2">
    <location>
        <begin position="11"/>
        <end position="240"/>
    </location>
</feature>
<feature type="region of interest" description="Disordered" evidence="1">
    <location>
        <begin position="251"/>
        <end position="289"/>
    </location>
</feature>
<evidence type="ECO:0000259" key="2">
    <source>
        <dbReference type="Pfam" id="PF01636"/>
    </source>
</evidence>
<dbReference type="PANTHER" id="PTHR21310">
    <property type="entry name" value="AMINOGLYCOSIDE PHOSPHOTRANSFERASE-RELATED-RELATED"/>
    <property type="match status" value="1"/>
</dbReference>
<dbReference type="Gene3D" id="3.90.1200.10">
    <property type="match status" value="1"/>
</dbReference>
<reference evidence="3" key="2">
    <citation type="submission" date="2023-05" db="EMBL/GenBank/DDBJ databases">
        <authorList>
            <consortium name="Lawrence Berkeley National Laboratory"/>
            <person name="Steindorff A."/>
            <person name="Hensen N."/>
            <person name="Bonometti L."/>
            <person name="Westerberg I."/>
            <person name="Brannstrom I.O."/>
            <person name="Guillou S."/>
            <person name="Cros-Aarteil S."/>
            <person name="Calhoun S."/>
            <person name="Haridas S."/>
            <person name="Kuo A."/>
            <person name="Mondo S."/>
            <person name="Pangilinan J."/>
            <person name="Riley R."/>
            <person name="Labutti K."/>
            <person name="Andreopoulos B."/>
            <person name="Lipzen A."/>
            <person name="Chen C."/>
            <person name="Yanf M."/>
            <person name="Daum C."/>
            <person name="Ng V."/>
            <person name="Clum A."/>
            <person name="Ohm R."/>
            <person name="Martin F."/>
            <person name="Silar P."/>
            <person name="Natvig D."/>
            <person name="Lalanne C."/>
            <person name="Gautier V."/>
            <person name="Ament-Velasquez S.L."/>
            <person name="Kruys A."/>
            <person name="Hutchinson M.I."/>
            <person name="Powell A.J."/>
            <person name="Barry K."/>
            <person name="Miller A.N."/>
            <person name="Grigoriev I.V."/>
            <person name="Debuchy R."/>
            <person name="Gladieux P."/>
            <person name="Thoren M.H."/>
            <person name="Johannesson H."/>
        </authorList>
    </citation>
    <scope>NUCLEOTIDE SEQUENCE</scope>
    <source>
        <strain evidence="3">PSN243</strain>
    </source>
</reference>
<evidence type="ECO:0000313" key="3">
    <source>
        <dbReference type="EMBL" id="KAK4445488.1"/>
    </source>
</evidence>
<dbReference type="AlphaFoldDB" id="A0AAV9GBM2"/>